<gene>
    <name evidence="3" type="ORF">BA1DRAFT_03111</name>
</gene>
<feature type="domain" description="CAAX prenyl protease 2/Lysostaphin resistance protein A-like" evidence="2">
    <location>
        <begin position="169"/>
        <end position="260"/>
    </location>
</feature>
<dbReference type="EMBL" id="JFGV01000049">
    <property type="protein sequence ID" value="EYU14366.1"/>
    <property type="molecule type" value="Genomic_DNA"/>
</dbReference>
<dbReference type="GO" id="GO:0004175">
    <property type="term" value="F:endopeptidase activity"/>
    <property type="evidence" value="ECO:0007669"/>
    <property type="project" value="UniProtKB-ARBA"/>
</dbReference>
<dbReference type="InterPro" id="IPR003675">
    <property type="entry name" value="Rce1/LyrA-like_dom"/>
</dbReference>
<feature type="transmembrane region" description="Helical" evidence="1">
    <location>
        <begin position="248"/>
        <end position="269"/>
    </location>
</feature>
<proteinExistence type="predicted"/>
<feature type="transmembrane region" description="Helical" evidence="1">
    <location>
        <begin position="70"/>
        <end position="87"/>
    </location>
</feature>
<keyword evidence="3" id="KW-0378">Hydrolase</keyword>
<sequence>MIWGLLATSLALLAIHRTTAIIVLLAAIITGFVTQTMIYPAIATIAIIFLLSALRIYFQQNNIIKITTELLLLAFAAALFLHLLPGFNNLKYLDKVQIGPHSAPFSMYFNFDKALIPFLLLCCMPGLFTTKPLAKVRPYAWIILATAIPVLLSIATALGGLAVELHMPQWLPMFILANIFFVSLAEEALFRGYIQQRLSQWMNPYFALIITALIFGGAHFVGGPLLMIFATLAGLIYGLAWMWSGRLWVAVGFHFALNLVHLLFFTYPIKLVSAL</sequence>
<dbReference type="Pfam" id="PF02517">
    <property type="entry name" value="Rce1-like"/>
    <property type="match status" value="1"/>
</dbReference>
<organism evidence="3 4">
    <name type="scientific">Photorhabdus aegyptia</name>
    <dbReference type="NCBI Taxonomy" id="2805098"/>
    <lineage>
        <taxon>Bacteria</taxon>
        <taxon>Pseudomonadati</taxon>
        <taxon>Pseudomonadota</taxon>
        <taxon>Gammaproteobacteria</taxon>
        <taxon>Enterobacterales</taxon>
        <taxon>Morganellaceae</taxon>
        <taxon>Photorhabdus</taxon>
    </lineage>
</organism>
<keyword evidence="3" id="KW-0645">Protease</keyword>
<feature type="transmembrane region" description="Helical" evidence="1">
    <location>
        <begin position="140"/>
        <end position="163"/>
    </location>
</feature>
<evidence type="ECO:0000256" key="1">
    <source>
        <dbReference type="SAM" id="Phobius"/>
    </source>
</evidence>
<keyword evidence="1" id="KW-1133">Transmembrane helix</keyword>
<keyword evidence="4" id="KW-1185">Reference proteome</keyword>
<reference evidence="3 4" key="1">
    <citation type="submission" date="2014-03" db="EMBL/GenBank/DDBJ databases">
        <title>Draft Genome of Photorhabdus luminescens BA1, an Egyptian Isolate.</title>
        <authorList>
            <person name="Ghazal S."/>
            <person name="Hurst S.G.IV."/>
            <person name="Morris K."/>
            <person name="Thomas K."/>
            <person name="Tisa L.S."/>
        </authorList>
    </citation>
    <scope>NUCLEOTIDE SEQUENCE [LARGE SCALE GENOMIC DNA]</scope>
    <source>
        <strain evidence="3 4">BA1</strain>
    </source>
</reference>
<protein>
    <submittedName>
        <fullName evidence="3">Putative protease of the Abi (CAAX) family</fullName>
    </submittedName>
</protein>
<dbReference type="GO" id="GO:0006508">
    <property type="term" value="P:proteolysis"/>
    <property type="evidence" value="ECO:0007669"/>
    <property type="project" value="UniProtKB-KW"/>
</dbReference>
<feature type="transmembrane region" description="Helical" evidence="1">
    <location>
        <begin position="37"/>
        <end position="58"/>
    </location>
</feature>
<evidence type="ECO:0000313" key="4">
    <source>
        <dbReference type="Proteomes" id="UP000023464"/>
    </source>
</evidence>
<keyword evidence="1" id="KW-0812">Transmembrane</keyword>
<feature type="transmembrane region" description="Helical" evidence="1">
    <location>
        <begin position="107"/>
        <end position="128"/>
    </location>
</feature>
<accession>A0A022PF62</accession>
<feature type="transmembrane region" description="Helical" evidence="1">
    <location>
        <begin position="169"/>
        <end position="190"/>
    </location>
</feature>
<evidence type="ECO:0000313" key="3">
    <source>
        <dbReference type="EMBL" id="EYU14366.1"/>
    </source>
</evidence>
<dbReference type="AlphaFoldDB" id="A0A022PF62"/>
<keyword evidence="1" id="KW-0472">Membrane</keyword>
<feature type="transmembrane region" description="Helical" evidence="1">
    <location>
        <begin position="202"/>
        <end position="220"/>
    </location>
</feature>
<dbReference type="PATRIC" id="fig|1393736.3.peg.3185"/>
<dbReference type="RefSeq" id="WP_036780679.1">
    <property type="nucleotide sequence ID" value="NZ_CAWLTM010000066.1"/>
</dbReference>
<comment type="caution">
    <text evidence="3">The sequence shown here is derived from an EMBL/GenBank/DDBJ whole genome shotgun (WGS) entry which is preliminary data.</text>
</comment>
<dbReference type="Proteomes" id="UP000023464">
    <property type="component" value="Unassembled WGS sequence"/>
</dbReference>
<evidence type="ECO:0000259" key="2">
    <source>
        <dbReference type="Pfam" id="PF02517"/>
    </source>
</evidence>
<dbReference type="GO" id="GO:0080120">
    <property type="term" value="P:CAAX-box protein maturation"/>
    <property type="evidence" value="ECO:0007669"/>
    <property type="project" value="UniProtKB-ARBA"/>
</dbReference>
<name>A0A022PF62_9GAMM</name>
<feature type="transmembrane region" description="Helical" evidence="1">
    <location>
        <begin position="226"/>
        <end position="243"/>
    </location>
</feature>